<evidence type="ECO:0000256" key="11">
    <source>
        <dbReference type="ARBA" id="ARBA00050973"/>
    </source>
</evidence>
<dbReference type="InterPro" id="IPR016036">
    <property type="entry name" value="Malonyl_transacylase_ACP-bd"/>
</dbReference>
<dbReference type="InterPro" id="IPR020841">
    <property type="entry name" value="PKS_Beta-ketoAc_synthase_dom"/>
</dbReference>
<dbReference type="Gene3D" id="1.10.1200.10">
    <property type="entry name" value="ACP-like"/>
    <property type="match status" value="1"/>
</dbReference>
<dbReference type="PROSITE" id="PS52004">
    <property type="entry name" value="KS3_2"/>
    <property type="match status" value="1"/>
</dbReference>
<evidence type="ECO:0000256" key="5">
    <source>
        <dbReference type="ARBA" id="ARBA00022679"/>
    </source>
</evidence>
<evidence type="ECO:0000256" key="15">
    <source>
        <dbReference type="ARBA" id="ARBA00058455"/>
    </source>
</evidence>
<evidence type="ECO:0000256" key="16">
    <source>
        <dbReference type="ARBA" id="ARBA00066974"/>
    </source>
</evidence>
<dbReference type="Pfam" id="PF00109">
    <property type="entry name" value="ketoacyl-synt"/>
    <property type="match status" value="1"/>
</dbReference>
<dbReference type="PANTHER" id="PTHR43775">
    <property type="entry name" value="FATTY ACID SYNTHASE"/>
    <property type="match status" value="1"/>
</dbReference>
<dbReference type="InterPro" id="IPR016035">
    <property type="entry name" value="Acyl_Trfase/lysoPLipase"/>
</dbReference>
<evidence type="ECO:0000256" key="17">
    <source>
        <dbReference type="ARBA" id="ARBA00073623"/>
    </source>
</evidence>
<comment type="catalytic activity">
    <reaction evidence="14">
        <text>icosanoyl-[(phenol)carboxyphthiodiolenone synthase] + 2 (S)-methylmalonyl-CoA + 3 malonyl-CoA + 5 NADPH + 10 H(+) = C32-carboxyphthiodiolenone-[(phenol)carboxyphthiodiolenone synthase] + 5 CO2 + 5 NADP(+) + 5 CoA + 2 H2O</text>
        <dbReference type="Rhea" id="RHEA:57748"/>
        <dbReference type="Rhea" id="RHEA-COMP:14985"/>
        <dbReference type="Rhea" id="RHEA-COMP:14986"/>
        <dbReference type="ChEBI" id="CHEBI:15377"/>
        <dbReference type="ChEBI" id="CHEBI:15378"/>
        <dbReference type="ChEBI" id="CHEBI:16526"/>
        <dbReference type="ChEBI" id="CHEBI:57287"/>
        <dbReference type="ChEBI" id="CHEBI:57327"/>
        <dbReference type="ChEBI" id="CHEBI:57384"/>
        <dbReference type="ChEBI" id="CHEBI:57783"/>
        <dbReference type="ChEBI" id="CHEBI:58349"/>
        <dbReference type="ChEBI" id="CHEBI:87848"/>
        <dbReference type="ChEBI" id="CHEBI:142236"/>
        <dbReference type="EC" id="2.3.1.292"/>
    </reaction>
</comment>
<evidence type="ECO:0000256" key="12">
    <source>
        <dbReference type="ARBA" id="ARBA00051971"/>
    </source>
</evidence>
<dbReference type="CDD" id="cd00833">
    <property type="entry name" value="PKS"/>
    <property type="match status" value="1"/>
</dbReference>
<comment type="function">
    <text evidence="15">Part of the PpsABCDE complex involved in the biosynthesis of the lipid core common to phthiocerols and phenolphthiocerols by successive additions of malonyl-CoA or methylmalonyl-CoA extender units. PpsA can accept as substrate the activated forms of either icosanoyl (C20), docosanoyl (C22) or lignoceroyl (C24) groups from FadD26, or a (4-hydroxyphenyl)-C17 or (4-hydroxyphenyl)-C19 fatty acyl from FadD29. PpsA initiates the biosynthesis and extends its substrate using a malonyl-CoA extender unit. The PpsB and PpsC proteins add the second and third malonyl-CoA extender units. PpsD adds an (R)-methylmalonyl unit and PpsE adds a second (R)-methylmalonyl unit. The incorporation of the methylmalonyl units results in formation of two branched methyl groups in the elongated product.</text>
</comment>
<dbReference type="InterPro" id="IPR020806">
    <property type="entry name" value="PKS_PP-bd"/>
</dbReference>
<evidence type="ECO:0000259" key="21">
    <source>
        <dbReference type="PROSITE" id="PS50075"/>
    </source>
</evidence>
<dbReference type="PANTHER" id="PTHR43775:SF51">
    <property type="entry name" value="INACTIVE PHENOLPHTHIOCEROL SYNTHESIS POLYKETIDE SYNTHASE TYPE I PKS1-RELATED"/>
    <property type="match status" value="1"/>
</dbReference>
<keyword evidence="4" id="KW-0597">Phosphoprotein</keyword>
<organism evidence="23 24">
    <name type="scientific">Drouetiella hepatica Uher 2000/2452</name>
    <dbReference type="NCBI Taxonomy" id="904376"/>
    <lineage>
        <taxon>Bacteria</taxon>
        <taxon>Bacillati</taxon>
        <taxon>Cyanobacteriota</taxon>
        <taxon>Cyanophyceae</taxon>
        <taxon>Oculatellales</taxon>
        <taxon>Oculatellaceae</taxon>
        <taxon>Drouetiella</taxon>
    </lineage>
</organism>
<evidence type="ECO:0000256" key="10">
    <source>
        <dbReference type="ARBA" id="ARBA00023268"/>
    </source>
</evidence>
<dbReference type="SUPFAM" id="SSF47336">
    <property type="entry name" value="ACP-like"/>
    <property type="match status" value="1"/>
</dbReference>
<evidence type="ECO:0000256" key="13">
    <source>
        <dbReference type="ARBA" id="ARBA00052119"/>
    </source>
</evidence>
<dbReference type="PROSITE" id="PS00012">
    <property type="entry name" value="PHOSPHOPANTETHEINE"/>
    <property type="match status" value="1"/>
</dbReference>
<dbReference type="Pfam" id="PF00550">
    <property type="entry name" value="PP-binding"/>
    <property type="match status" value="1"/>
</dbReference>
<dbReference type="Gene3D" id="3.40.47.10">
    <property type="match status" value="1"/>
</dbReference>
<dbReference type="InterPro" id="IPR049490">
    <property type="entry name" value="C883_1060-like_KR_N"/>
</dbReference>
<evidence type="ECO:0000256" key="4">
    <source>
        <dbReference type="ARBA" id="ARBA00022553"/>
    </source>
</evidence>
<dbReference type="SUPFAM" id="SSF53901">
    <property type="entry name" value="Thiolase-like"/>
    <property type="match status" value="1"/>
</dbReference>
<dbReference type="InterPro" id="IPR050091">
    <property type="entry name" value="PKS_NRPS_Biosynth_Enz"/>
</dbReference>
<keyword evidence="3" id="KW-0596">Phosphopantetheine</keyword>
<evidence type="ECO:0000256" key="6">
    <source>
        <dbReference type="ARBA" id="ARBA00022832"/>
    </source>
</evidence>
<reference evidence="23" key="1">
    <citation type="submission" date="2021-05" db="EMBL/GenBank/DDBJ databases">
        <authorList>
            <person name="Pietrasiak N."/>
            <person name="Ward R."/>
            <person name="Stajich J.E."/>
            <person name="Kurbessoian T."/>
        </authorList>
    </citation>
    <scope>NUCLEOTIDE SEQUENCE</scope>
    <source>
        <strain evidence="23">UHER 2000/2452</strain>
    </source>
</reference>
<dbReference type="SMART" id="SM00825">
    <property type="entry name" value="PKS_KS"/>
    <property type="match status" value="1"/>
</dbReference>
<dbReference type="Gene3D" id="3.30.70.250">
    <property type="entry name" value="Malonyl-CoA ACP transacylase, ACP-binding"/>
    <property type="match status" value="1"/>
</dbReference>
<feature type="domain" description="Carrier" evidence="21">
    <location>
        <begin position="1474"/>
        <end position="1549"/>
    </location>
</feature>
<proteinExistence type="predicted"/>
<dbReference type="Pfam" id="PF22621">
    <property type="entry name" value="CurL-like_PKS_C"/>
    <property type="match status" value="1"/>
</dbReference>
<evidence type="ECO:0000256" key="19">
    <source>
        <dbReference type="ARBA" id="ARBA00078169"/>
    </source>
</evidence>
<dbReference type="Pfam" id="PF21394">
    <property type="entry name" value="Beta-ketacyl_N"/>
    <property type="match status" value="1"/>
</dbReference>
<comment type="caution">
    <text evidence="23">The sequence shown here is derived from an EMBL/GenBank/DDBJ whole genome shotgun (WGS) entry which is preliminary data.</text>
</comment>
<dbReference type="InterPro" id="IPR036736">
    <property type="entry name" value="ACP-like_sf"/>
</dbReference>
<evidence type="ECO:0000256" key="7">
    <source>
        <dbReference type="ARBA" id="ARBA00022857"/>
    </source>
</evidence>
<dbReference type="InterPro" id="IPR014031">
    <property type="entry name" value="Ketoacyl_synth_C"/>
</dbReference>
<evidence type="ECO:0000256" key="18">
    <source>
        <dbReference type="ARBA" id="ARBA00075053"/>
    </source>
</evidence>
<dbReference type="InterPro" id="IPR006162">
    <property type="entry name" value="Ppantetheine_attach_site"/>
</dbReference>
<dbReference type="Gene3D" id="3.40.366.10">
    <property type="entry name" value="Malonyl-Coenzyme A Acyl Carrier Protein, domain 2"/>
    <property type="match status" value="1"/>
</dbReference>
<dbReference type="EC" id="2.3.1.292" evidence="16"/>
<evidence type="ECO:0000259" key="22">
    <source>
        <dbReference type="PROSITE" id="PS52004"/>
    </source>
</evidence>
<evidence type="ECO:0000256" key="8">
    <source>
        <dbReference type="ARBA" id="ARBA00023002"/>
    </source>
</evidence>
<evidence type="ECO:0000256" key="3">
    <source>
        <dbReference type="ARBA" id="ARBA00022450"/>
    </source>
</evidence>
<dbReference type="Pfam" id="PF00698">
    <property type="entry name" value="Acyl_transf_1"/>
    <property type="match status" value="1"/>
</dbReference>
<evidence type="ECO:0000256" key="1">
    <source>
        <dbReference type="ARBA" id="ARBA00001937"/>
    </source>
</evidence>
<dbReference type="Pfam" id="PF02801">
    <property type="entry name" value="Ketoacyl-synt_C"/>
    <property type="match status" value="1"/>
</dbReference>
<dbReference type="Gene3D" id="3.30.70.3290">
    <property type="match status" value="1"/>
</dbReference>
<dbReference type="SMART" id="SM00822">
    <property type="entry name" value="PKS_KR"/>
    <property type="match status" value="1"/>
</dbReference>
<keyword evidence="7" id="KW-0521">NADP</keyword>
<dbReference type="PROSITE" id="PS50075">
    <property type="entry name" value="CARRIER"/>
    <property type="match status" value="1"/>
</dbReference>
<dbReference type="SUPFAM" id="SSF52151">
    <property type="entry name" value="FabD/lysophospholipase-like"/>
    <property type="match status" value="1"/>
</dbReference>
<dbReference type="InterPro" id="IPR014043">
    <property type="entry name" value="Acyl_transferase_dom"/>
</dbReference>
<comment type="cofactor">
    <cofactor evidence="1">
        <name>NADP(+)</name>
        <dbReference type="ChEBI" id="CHEBI:58349"/>
    </cofactor>
</comment>
<dbReference type="InterPro" id="IPR036291">
    <property type="entry name" value="NAD(P)-bd_dom_sf"/>
</dbReference>
<evidence type="ECO:0000256" key="20">
    <source>
        <dbReference type="ARBA" id="ARBA00084020"/>
    </source>
</evidence>
<dbReference type="InterPro" id="IPR014030">
    <property type="entry name" value="Ketoacyl_synth_N"/>
</dbReference>
<keyword evidence="6" id="KW-0276">Fatty acid metabolism</keyword>
<keyword evidence="10" id="KW-0511">Multifunctional enzyme</keyword>
<dbReference type="GO" id="GO:0031177">
    <property type="term" value="F:phosphopantetheine binding"/>
    <property type="evidence" value="ECO:0007669"/>
    <property type="project" value="InterPro"/>
</dbReference>
<dbReference type="InterPro" id="IPR057326">
    <property type="entry name" value="KR_dom"/>
</dbReference>
<evidence type="ECO:0000313" key="23">
    <source>
        <dbReference type="EMBL" id="MBW4660745.1"/>
    </source>
</evidence>
<dbReference type="FunFam" id="1.10.1200.10:FF:000005">
    <property type="entry name" value="Nonribosomal peptide synthetase 1"/>
    <property type="match status" value="1"/>
</dbReference>
<dbReference type="SMART" id="SM00823">
    <property type="entry name" value="PKS_PP"/>
    <property type="match status" value="1"/>
</dbReference>
<dbReference type="SMART" id="SM00827">
    <property type="entry name" value="PKS_AT"/>
    <property type="match status" value="1"/>
</dbReference>
<accession>A0A951QDV4</accession>
<feature type="domain" description="Ketosynthase family 3 (KS3)" evidence="22">
    <location>
        <begin position="16"/>
        <end position="440"/>
    </location>
</feature>
<dbReference type="FunFam" id="3.40.47.10:FF:000042">
    <property type="entry name" value="Polyketide synthase Pks13"/>
    <property type="match status" value="1"/>
</dbReference>
<protein>
    <recommendedName>
        <fullName evidence="17">Phenolphthiocerol/phthiocerol polyketide synthase subunit E</fullName>
        <ecNumber evidence="16">2.3.1.292</ecNumber>
    </recommendedName>
    <alternativeName>
        <fullName evidence="19">(Phenol)carboxyphthiodiolenone synthase subunit E</fullName>
    </alternativeName>
    <alternativeName>
        <fullName evidence="20">Beta-ketoacyl-acyl-carrier-protein synthase I</fullName>
    </alternativeName>
    <alternativeName>
        <fullName evidence="18">Phthiocerol synthesis polyketide synthase type I PpsE</fullName>
    </alternativeName>
</protein>
<dbReference type="GO" id="GO:0016491">
    <property type="term" value="F:oxidoreductase activity"/>
    <property type="evidence" value="ECO:0007669"/>
    <property type="project" value="UniProtKB-KW"/>
</dbReference>
<comment type="catalytic activity">
    <reaction evidence="12">
        <text>19-(4-hydroxyphenyl)nonadecanoyl-[(phenol)carboxyphthiodiolenone synthase] + 2 (S)-methylmalonyl-CoA + 3 malonyl-CoA + 5 NADPH + 10 H(+) = C37-(phenol)carboxyphthiodiolenone-[(phenol)carboxyphthiodiolenone synthase] + 5 CO2 + 5 NADP(+) + 5 CoA + 2 H2O</text>
        <dbReference type="Rhea" id="RHEA:57760"/>
        <dbReference type="Rhea" id="RHEA-COMP:14273"/>
        <dbReference type="Rhea" id="RHEA-COMP:14990"/>
        <dbReference type="ChEBI" id="CHEBI:15377"/>
        <dbReference type="ChEBI" id="CHEBI:15378"/>
        <dbReference type="ChEBI" id="CHEBI:16526"/>
        <dbReference type="ChEBI" id="CHEBI:57287"/>
        <dbReference type="ChEBI" id="CHEBI:57327"/>
        <dbReference type="ChEBI" id="CHEBI:57384"/>
        <dbReference type="ChEBI" id="CHEBI:57783"/>
        <dbReference type="ChEBI" id="CHEBI:58349"/>
        <dbReference type="ChEBI" id="CHEBI:133301"/>
        <dbReference type="ChEBI" id="CHEBI:142260"/>
        <dbReference type="EC" id="2.3.1.292"/>
    </reaction>
</comment>
<dbReference type="EMBL" id="JAHHHD010000025">
    <property type="protein sequence ID" value="MBW4660745.1"/>
    <property type="molecule type" value="Genomic_DNA"/>
</dbReference>
<sequence>MSDVNLSEATNGAENGSDIAIVGISGRFPGAANIDTFWQNLRNGVESVSFFSDEELLASGIDPTALSDPNYVKAKSILSDIDRFDAEFFGFSPKEAERMDPQHRLFLESAWEAIEQAGYNPETYAGAIGVYAGAETNTYLLHQIGPTFGGFPDLQTFLGNATDYLSTRVSYKLNLKGASVTVQTACSTSLVAVHLASQSLLNGECDLALAGGISVTVPQKTGYFYQEGGIASPDGHCRTFDAKAQGSFFGNGVGIVVLKRLSEAIADGDCIHAVIKGSAVNNDGALKAGYTAPSPEGQAAVIAEAQAIAGVTPDSLTYIEAHGSGTALGDPIEIAALTQVFRHQTDQKAFCAIGSVKSNFGHLGIAAGVAGLIKTVLALKHKQIPPSLHFEQPNPEIDFVNSPFYVNTHLREWKTHGHPRRAGVSSFGIGGTNAHVVLEEAPPVSTSASHRPWQLLTLSAKTSPALEQATANLAEHLQHHPDLNLADVAYTLQVGRQPFAHRQTVVCRDLQDAIHALQDPKRVLTSVQEKSHRPIAFMFTGLGTQYVNMGWELYQVEPTFREQVDRCCQFLQPLMGLDLRDILYPARNQALAQTVPQSGFDLRQMLGRKAEPTDAATQTLNQTRFTQPAIFVIEYALAQLWLSWGIRPVAMIGYSIGEYVAACLSGVLSLEDALTLVANRAQIIEKLPGGAMLAVPLSEAEITPFLNENLSLSAINGANLCVIAGTIAAVDQLAADLAEQGLACRRLQTSHAFHSHQMEPIAAACTTVAQTLNLKAPQIPYVSNVTGTWMTTAAATDPSYWTKHLCQPVRFADGITALWNQHQPILLEIGPGQTLSSLAIQCLESTQRTEKVVLPSLRDAYNQQSDSAFLLNTLGQLWLSGLSIDWSQFHAHEHRHRVPLPTYPFERQRYWIDPPKPTGNTHLNPAAFTQKLEMAQWFHCPSWKRAAPLAWFEPEKLATQPQCWLVFIDPCGVGARIIEQLNRAYQNIITVTIGEQFSQLSERDYRINPVNKEDYDRLLKTICGLDKSPERILHLWNATSNQERLARLEHLEQSQTLGFYSLLFLVQALADQNISRSIQIDVISNHLQEITDEDQLCPEKATILGLCKVIPQEYANITCRSIDITLPDSQEWQKQQGLNLINLLMAELVAEPVNPFIAHRGNRRWIQCFEPVPVKNNVLCTPQLRQGGVYVITGGLGGIGLAIAQYFAETVQSKLVLIGRSGLPPRSEWQSCCHDEKNPIRTQIEQVQHLEDLGAEVLVIQADVTSLEQMQAAVKQVRDRFGTIHGVIHAAGVPGAGLMQLKTAELAAQVLDPKVKGTLVLEAVLQDIQLDFWVLCSSLTAIYGGLGQVDYCAANAFLDAFAHDDAARHQRRTISINWDWWQWDSWQDSLLSFAPDIQAEFKQMRQQYGITFQEGIKAFTHILSGQLPQVVVSTRNLQAVIEQHETFALGSFTEKAGHVTSTHPRPHLRTAYVAPSTAIEHQLTHLYQEFLAIESVGIYDNFLDLGGHSLLATQLVSRLRQDFQVEVSLRSFLESPSIAELALLIEEKLVEELEALSEADAEKLILANP</sequence>
<dbReference type="Gene3D" id="3.40.50.720">
    <property type="entry name" value="NAD(P)-binding Rossmann-like Domain"/>
    <property type="match status" value="1"/>
</dbReference>
<dbReference type="GO" id="GO:0005886">
    <property type="term" value="C:plasma membrane"/>
    <property type="evidence" value="ECO:0007669"/>
    <property type="project" value="TreeGrafter"/>
</dbReference>
<dbReference type="Pfam" id="PF08659">
    <property type="entry name" value="KR"/>
    <property type="match status" value="1"/>
</dbReference>
<dbReference type="CDD" id="cd08953">
    <property type="entry name" value="KR_2_SDR_x"/>
    <property type="match status" value="1"/>
</dbReference>
<evidence type="ECO:0000256" key="9">
    <source>
        <dbReference type="ARBA" id="ARBA00023098"/>
    </source>
</evidence>
<dbReference type="SUPFAM" id="SSF55048">
    <property type="entry name" value="Probable ACP-binding domain of malonyl-CoA ACP transacylase"/>
    <property type="match status" value="1"/>
</dbReference>
<keyword evidence="9" id="KW-0443">Lipid metabolism</keyword>
<dbReference type="InterPro" id="IPR016039">
    <property type="entry name" value="Thiolase-like"/>
</dbReference>
<evidence type="ECO:0000313" key="24">
    <source>
        <dbReference type="Proteomes" id="UP000757435"/>
    </source>
</evidence>
<keyword evidence="8" id="KW-0560">Oxidoreductase</keyword>
<comment type="catalytic activity">
    <reaction evidence="13">
        <text>docosanoyl-[(phenol)carboxyphthiodiolenone synthase] + 2 (S)-methylmalonyl-CoA + 3 malonyl-CoA + 5 NADPH + 10 H(+) = C34-carboxyphthiodiolenone-[(phenol)carboxyphthiodiolenone synthase] + 5 CO2 + 5 NADP(+) + 5 CoA + 2 H2O</text>
        <dbReference type="Rhea" id="RHEA:57752"/>
        <dbReference type="Rhea" id="RHEA-COMP:14987"/>
        <dbReference type="Rhea" id="RHEA-COMP:14988"/>
        <dbReference type="ChEBI" id="CHEBI:15377"/>
        <dbReference type="ChEBI" id="CHEBI:15378"/>
        <dbReference type="ChEBI" id="CHEBI:16526"/>
        <dbReference type="ChEBI" id="CHEBI:57287"/>
        <dbReference type="ChEBI" id="CHEBI:57327"/>
        <dbReference type="ChEBI" id="CHEBI:57384"/>
        <dbReference type="ChEBI" id="CHEBI:57783"/>
        <dbReference type="ChEBI" id="CHEBI:58349"/>
        <dbReference type="ChEBI" id="CHEBI:142237"/>
        <dbReference type="ChEBI" id="CHEBI:142238"/>
        <dbReference type="EC" id="2.3.1.292"/>
    </reaction>
</comment>
<comment type="catalytic activity">
    <reaction evidence="11">
        <text>17-(4-hydroxyphenyl)heptadecanoyl-[(phenol)carboxyphthiodiolenone synthase] + 2 (S)-methylmalonyl-CoA + 3 malonyl-CoA + 5 NADPH + 10 H(+) = C35-(phenol)carboxyphthiodiolenone-[(phenol)carboxyphthiodiolenone synthase] + 5 CO2 + 5 NADP(+) + 5 CoA + 2 H2O</text>
        <dbReference type="Rhea" id="RHEA:57756"/>
        <dbReference type="Rhea" id="RHEA-COMP:14272"/>
        <dbReference type="Rhea" id="RHEA-COMP:14989"/>
        <dbReference type="ChEBI" id="CHEBI:15377"/>
        <dbReference type="ChEBI" id="CHEBI:15378"/>
        <dbReference type="ChEBI" id="CHEBI:16526"/>
        <dbReference type="ChEBI" id="CHEBI:57287"/>
        <dbReference type="ChEBI" id="CHEBI:57327"/>
        <dbReference type="ChEBI" id="CHEBI:57384"/>
        <dbReference type="ChEBI" id="CHEBI:57783"/>
        <dbReference type="ChEBI" id="CHEBI:58349"/>
        <dbReference type="ChEBI" id="CHEBI:133300"/>
        <dbReference type="ChEBI" id="CHEBI:142259"/>
        <dbReference type="EC" id="2.3.1.292"/>
    </reaction>
</comment>
<gene>
    <name evidence="23" type="ORF">KME15_18890</name>
</gene>
<evidence type="ECO:0000256" key="14">
    <source>
        <dbReference type="ARBA" id="ARBA00052745"/>
    </source>
</evidence>
<dbReference type="InterPro" id="IPR009081">
    <property type="entry name" value="PP-bd_ACP"/>
</dbReference>
<dbReference type="GO" id="GO:0071770">
    <property type="term" value="P:DIM/DIP cell wall layer assembly"/>
    <property type="evidence" value="ECO:0007669"/>
    <property type="project" value="TreeGrafter"/>
</dbReference>
<dbReference type="SUPFAM" id="SSF51735">
    <property type="entry name" value="NAD(P)-binding Rossmann-fold domains"/>
    <property type="match status" value="2"/>
</dbReference>
<keyword evidence="5" id="KW-0808">Transferase</keyword>
<dbReference type="Proteomes" id="UP000757435">
    <property type="component" value="Unassembled WGS sequence"/>
</dbReference>
<dbReference type="InterPro" id="IPR001227">
    <property type="entry name" value="Ac_transferase_dom_sf"/>
</dbReference>
<reference evidence="23" key="2">
    <citation type="journal article" date="2022" name="Microbiol. Resour. Announc.">
        <title>Metagenome Sequencing to Explore Phylogenomics of Terrestrial Cyanobacteria.</title>
        <authorList>
            <person name="Ward R.D."/>
            <person name="Stajich J.E."/>
            <person name="Johansen J.R."/>
            <person name="Huntemann M."/>
            <person name="Clum A."/>
            <person name="Foster B."/>
            <person name="Foster B."/>
            <person name="Roux S."/>
            <person name="Palaniappan K."/>
            <person name="Varghese N."/>
            <person name="Mukherjee S."/>
            <person name="Reddy T.B.K."/>
            <person name="Daum C."/>
            <person name="Copeland A."/>
            <person name="Chen I.A."/>
            <person name="Ivanova N.N."/>
            <person name="Kyrpides N.C."/>
            <person name="Shapiro N."/>
            <person name="Eloe-Fadrosh E.A."/>
            <person name="Pietrasiak N."/>
        </authorList>
    </citation>
    <scope>NUCLEOTIDE SEQUENCE</scope>
    <source>
        <strain evidence="23">UHER 2000/2452</strain>
    </source>
</reference>
<dbReference type="InterPro" id="IPR013968">
    <property type="entry name" value="PKS_KR"/>
</dbReference>
<dbReference type="GO" id="GO:0006633">
    <property type="term" value="P:fatty acid biosynthetic process"/>
    <property type="evidence" value="ECO:0007669"/>
    <property type="project" value="TreeGrafter"/>
</dbReference>
<dbReference type="GO" id="GO:0034081">
    <property type="term" value="C:polyketide synthase complex"/>
    <property type="evidence" value="ECO:0007669"/>
    <property type="project" value="UniProtKB-ARBA"/>
</dbReference>
<evidence type="ECO:0000256" key="2">
    <source>
        <dbReference type="ARBA" id="ARBA00001957"/>
    </source>
</evidence>
<comment type="cofactor">
    <cofactor evidence="2">
        <name>pantetheine 4'-phosphate</name>
        <dbReference type="ChEBI" id="CHEBI:47942"/>
    </cofactor>
</comment>
<dbReference type="GO" id="GO:0004312">
    <property type="term" value="F:fatty acid synthase activity"/>
    <property type="evidence" value="ECO:0007669"/>
    <property type="project" value="TreeGrafter"/>
</dbReference>
<name>A0A951QDV4_9CYAN</name>